<dbReference type="PROSITE" id="PS50095">
    <property type="entry name" value="PLAT"/>
    <property type="match status" value="1"/>
</dbReference>
<keyword evidence="7 25" id="KW-0812">Transmembrane</keyword>
<dbReference type="SMART" id="SM00089">
    <property type="entry name" value="PKD"/>
    <property type="match status" value="2"/>
</dbReference>
<feature type="domain" description="GAIN-B" evidence="28">
    <location>
        <begin position="1504"/>
        <end position="1653"/>
    </location>
</feature>
<feature type="transmembrane region" description="Helical" evidence="25">
    <location>
        <begin position="2528"/>
        <end position="2546"/>
    </location>
</feature>
<keyword evidence="17" id="KW-0407">Ion channel</keyword>
<evidence type="ECO:0000259" key="26">
    <source>
        <dbReference type="PROSITE" id="PS50093"/>
    </source>
</evidence>
<gene>
    <name evidence="30" type="primary">PKD1L1</name>
</gene>
<comment type="similarity">
    <text evidence="2">Belongs to the polycystin family.</text>
</comment>
<evidence type="ECO:0000256" key="3">
    <source>
        <dbReference type="ARBA" id="ARBA00022448"/>
    </source>
</evidence>
<dbReference type="PROSITE" id="PS50093">
    <property type="entry name" value="PKD"/>
    <property type="match status" value="1"/>
</dbReference>
<evidence type="ECO:0000256" key="17">
    <source>
        <dbReference type="ARBA" id="ARBA00023303"/>
    </source>
</evidence>
<dbReference type="InterPro" id="IPR013783">
    <property type="entry name" value="Ig-like_fold"/>
</dbReference>
<dbReference type="InterPro" id="IPR046791">
    <property type="entry name" value="Polycystin_dom"/>
</dbReference>
<dbReference type="Ensembl" id="ENSPCOT00000036300.1">
    <property type="protein sequence ID" value="ENSPCOP00000025606.1"/>
    <property type="gene ID" value="ENSPCOG00000025044.1"/>
</dbReference>
<dbReference type="PROSITE" id="PS50221">
    <property type="entry name" value="GAIN_B"/>
    <property type="match status" value="1"/>
</dbReference>
<dbReference type="InterPro" id="IPR013122">
    <property type="entry name" value="PKD1_2_channel"/>
</dbReference>
<keyword evidence="10 25" id="KW-1133">Transmembrane helix</keyword>
<keyword evidence="4" id="KW-1003">Cell membrane</keyword>
<feature type="transmembrane region" description="Helical" evidence="25">
    <location>
        <begin position="2086"/>
        <end position="2113"/>
    </location>
</feature>
<evidence type="ECO:0000256" key="12">
    <source>
        <dbReference type="ARBA" id="ARBA00023069"/>
    </source>
</evidence>
<evidence type="ECO:0000256" key="25">
    <source>
        <dbReference type="SAM" id="Phobius"/>
    </source>
</evidence>
<organism evidence="30 31">
    <name type="scientific">Propithecus coquereli</name>
    <name type="common">Coquerel's sifaka</name>
    <name type="synonym">Propithecus verreauxi coquereli</name>
    <dbReference type="NCBI Taxonomy" id="379532"/>
    <lineage>
        <taxon>Eukaryota</taxon>
        <taxon>Metazoa</taxon>
        <taxon>Chordata</taxon>
        <taxon>Craniata</taxon>
        <taxon>Vertebrata</taxon>
        <taxon>Euteleostomi</taxon>
        <taxon>Mammalia</taxon>
        <taxon>Eutheria</taxon>
        <taxon>Euarchontoglires</taxon>
        <taxon>Primates</taxon>
        <taxon>Strepsirrhini</taxon>
        <taxon>Lemuriformes</taxon>
        <taxon>Indriidae</taxon>
        <taxon>Propithecus</taxon>
    </lineage>
</organism>
<protein>
    <recommendedName>
        <fullName evidence="20">Polycystin-1-like protein 1</fullName>
    </recommendedName>
    <alternativeName>
        <fullName evidence="22">PC1-like 1 protein</fullName>
    </alternativeName>
    <alternativeName>
        <fullName evidence="21">Polycystic kidney disease protein 1-like 1</fullName>
    </alternativeName>
</protein>
<evidence type="ECO:0000313" key="31">
    <source>
        <dbReference type="Proteomes" id="UP000233160"/>
    </source>
</evidence>
<dbReference type="GO" id="GO:0060170">
    <property type="term" value="C:ciliary membrane"/>
    <property type="evidence" value="ECO:0007669"/>
    <property type="project" value="UniProtKB-SubCell"/>
</dbReference>
<evidence type="ECO:0000256" key="2">
    <source>
        <dbReference type="ARBA" id="ARBA00007200"/>
    </source>
</evidence>
<dbReference type="InterPro" id="IPR022409">
    <property type="entry name" value="PKD/Chitinase_dom"/>
</dbReference>
<evidence type="ECO:0000259" key="28">
    <source>
        <dbReference type="PROSITE" id="PS50221"/>
    </source>
</evidence>
<keyword evidence="8" id="KW-0677">Repeat</keyword>
<evidence type="ECO:0000256" key="11">
    <source>
        <dbReference type="ARBA" id="ARBA00023065"/>
    </source>
</evidence>
<keyword evidence="6" id="KW-0107">Calcium channel</keyword>
<keyword evidence="13 25" id="KW-0472">Membrane</keyword>
<evidence type="ECO:0000256" key="6">
    <source>
        <dbReference type="ARBA" id="ARBA00022673"/>
    </source>
</evidence>
<dbReference type="InterPro" id="IPR014010">
    <property type="entry name" value="REJ_dom"/>
</dbReference>
<feature type="region of interest" description="Disordered" evidence="24">
    <location>
        <begin position="1019"/>
        <end position="1055"/>
    </location>
</feature>
<evidence type="ECO:0000256" key="21">
    <source>
        <dbReference type="ARBA" id="ARBA00081200"/>
    </source>
</evidence>
<dbReference type="GO" id="GO:0097730">
    <property type="term" value="C:non-motile cilium"/>
    <property type="evidence" value="ECO:0007669"/>
    <property type="project" value="Ensembl"/>
</dbReference>
<feature type="transmembrane region" description="Helical" evidence="25">
    <location>
        <begin position="2438"/>
        <end position="2457"/>
    </location>
</feature>
<feature type="transmembrane region" description="Helical" evidence="25">
    <location>
        <begin position="1875"/>
        <end position="1894"/>
    </location>
</feature>
<evidence type="ECO:0000256" key="24">
    <source>
        <dbReference type="SAM" id="MobiDB-lite"/>
    </source>
</evidence>
<proteinExistence type="inferred from homology"/>
<dbReference type="GO" id="GO:0005262">
    <property type="term" value="F:calcium channel activity"/>
    <property type="evidence" value="ECO:0007669"/>
    <property type="project" value="UniProtKB-KW"/>
</dbReference>
<feature type="transmembrane region" description="Helical" evidence="25">
    <location>
        <begin position="2628"/>
        <end position="2649"/>
    </location>
</feature>
<keyword evidence="31" id="KW-1185">Reference proteome</keyword>
<evidence type="ECO:0000256" key="8">
    <source>
        <dbReference type="ARBA" id="ARBA00022737"/>
    </source>
</evidence>
<keyword evidence="12" id="KW-0969">Cilium</keyword>
<dbReference type="InterPro" id="IPR036392">
    <property type="entry name" value="PLAT/LH2_dom_sf"/>
</dbReference>
<dbReference type="Proteomes" id="UP000233160">
    <property type="component" value="Unassembled WGS sequence"/>
</dbReference>
<feature type="region of interest" description="Disordered" evidence="24">
    <location>
        <begin position="73"/>
        <end position="93"/>
    </location>
</feature>
<keyword evidence="14" id="KW-1015">Disulfide bond</keyword>
<dbReference type="Pfam" id="PF01477">
    <property type="entry name" value="PLAT"/>
    <property type="match status" value="1"/>
</dbReference>
<feature type="compositionally biased region" description="Basic and acidic residues" evidence="24">
    <location>
        <begin position="1969"/>
        <end position="1978"/>
    </location>
</feature>
<reference evidence="30" key="1">
    <citation type="submission" date="2025-08" db="UniProtKB">
        <authorList>
            <consortium name="Ensembl"/>
        </authorList>
    </citation>
    <scope>IDENTIFICATION</scope>
</reference>
<reference evidence="30" key="2">
    <citation type="submission" date="2025-09" db="UniProtKB">
        <authorList>
            <consortium name="Ensembl"/>
        </authorList>
    </citation>
    <scope>IDENTIFICATION</scope>
</reference>
<dbReference type="SMART" id="SM00308">
    <property type="entry name" value="LH2"/>
    <property type="match status" value="1"/>
</dbReference>
<evidence type="ECO:0000259" key="29">
    <source>
        <dbReference type="PROSITE" id="PS51111"/>
    </source>
</evidence>
<feature type="compositionally biased region" description="Polar residues" evidence="24">
    <location>
        <begin position="986"/>
        <end position="1001"/>
    </location>
</feature>
<dbReference type="Gene3D" id="2.60.60.20">
    <property type="entry name" value="PLAT/LH2 domain"/>
    <property type="match status" value="1"/>
</dbReference>
<evidence type="ECO:0000256" key="23">
    <source>
        <dbReference type="PROSITE-ProRule" id="PRU00152"/>
    </source>
</evidence>
<dbReference type="OMA" id="QQGAWTH"/>
<dbReference type="SUPFAM" id="SSF49723">
    <property type="entry name" value="Lipase/lipooxygenase domain (PLAT/LH2 domain)"/>
    <property type="match status" value="1"/>
</dbReference>
<feature type="transmembrane region" description="Helical" evidence="25">
    <location>
        <begin position="1914"/>
        <end position="1935"/>
    </location>
</feature>
<dbReference type="InterPro" id="IPR057244">
    <property type="entry name" value="GAIN_B"/>
</dbReference>
<dbReference type="Pfam" id="PF20519">
    <property type="entry name" value="Polycystin_dom"/>
    <property type="match status" value="1"/>
</dbReference>
<name>A0A2K6GHA3_PROCO</name>
<evidence type="ECO:0000256" key="16">
    <source>
        <dbReference type="ARBA" id="ARBA00023273"/>
    </source>
</evidence>
<dbReference type="InterPro" id="IPR002859">
    <property type="entry name" value="PKD/REJ-like"/>
</dbReference>
<dbReference type="PROSITE" id="PS51111">
    <property type="entry name" value="REJ"/>
    <property type="match status" value="1"/>
</dbReference>
<dbReference type="FunFam" id="2.60.60.20:FF:000017">
    <property type="entry name" value="Polycystin 1 like 1, transient receptor potential channel interacting"/>
    <property type="match status" value="1"/>
</dbReference>
<evidence type="ECO:0000256" key="13">
    <source>
        <dbReference type="ARBA" id="ARBA00023136"/>
    </source>
</evidence>
<dbReference type="PANTHER" id="PTHR46730">
    <property type="entry name" value="POLYCYSTIN-1"/>
    <property type="match status" value="1"/>
</dbReference>
<feature type="region of interest" description="Disordered" evidence="24">
    <location>
        <begin position="906"/>
        <end position="1001"/>
    </location>
</feature>
<feature type="domain" description="PKD" evidence="26">
    <location>
        <begin position="528"/>
        <end position="606"/>
    </location>
</feature>
<feature type="transmembrane region" description="Helical" evidence="25">
    <location>
        <begin position="1669"/>
        <end position="1687"/>
    </location>
</feature>
<dbReference type="InterPro" id="IPR000601">
    <property type="entry name" value="PKD_dom"/>
</dbReference>
<dbReference type="Pfam" id="PF02010">
    <property type="entry name" value="REJ"/>
    <property type="match status" value="2"/>
</dbReference>
<accession>A0A2K6GHA3</accession>
<dbReference type="PANTHER" id="PTHR46730:SF4">
    <property type="entry name" value="POLYCYSTIC KIDNEY DISEASE PROTEIN 1-LIKE 1"/>
    <property type="match status" value="1"/>
</dbReference>
<feature type="domain" description="PLAT" evidence="27">
    <location>
        <begin position="1714"/>
        <end position="1831"/>
    </location>
</feature>
<evidence type="ECO:0000256" key="15">
    <source>
        <dbReference type="ARBA" id="ARBA00023180"/>
    </source>
</evidence>
<feature type="transmembrane region" description="Helical" evidence="25">
    <location>
        <begin position="2477"/>
        <end position="2497"/>
    </location>
</feature>
<feature type="transmembrane region" description="Helical" evidence="25">
    <location>
        <begin position="2200"/>
        <end position="2222"/>
    </location>
</feature>
<feature type="compositionally biased region" description="Polar residues" evidence="24">
    <location>
        <begin position="210"/>
        <end position="225"/>
    </location>
</feature>
<evidence type="ECO:0000256" key="22">
    <source>
        <dbReference type="ARBA" id="ARBA00082084"/>
    </source>
</evidence>
<feature type="domain" description="REJ" evidence="29">
    <location>
        <begin position="611"/>
        <end position="1488"/>
    </location>
</feature>
<dbReference type="Pfam" id="PF08016">
    <property type="entry name" value="PKD_channel"/>
    <property type="match status" value="1"/>
</dbReference>
<keyword evidence="11" id="KW-0406">Ion transport</keyword>
<dbReference type="GO" id="GO:0034704">
    <property type="term" value="C:calcium channel complex"/>
    <property type="evidence" value="ECO:0007669"/>
    <property type="project" value="Ensembl"/>
</dbReference>
<feature type="region of interest" description="Disordered" evidence="24">
    <location>
        <begin position="2011"/>
        <end position="2039"/>
    </location>
</feature>
<dbReference type="InterPro" id="IPR042060">
    <property type="entry name" value="PLAT_polycystin1"/>
</dbReference>
<evidence type="ECO:0000256" key="19">
    <source>
        <dbReference type="ARBA" id="ARBA00063851"/>
    </source>
</evidence>
<evidence type="ECO:0000259" key="27">
    <source>
        <dbReference type="PROSITE" id="PS50095"/>
    </source>
</evidence>
<evidence type="ECO:0000313" key="30">
    <source>
        <dbReference type="Ensembl" id="ENSPCOP00000025606.1"/>
    </source>
</evidence>
<keyword evidence="9" id="KW-0106">Calcium</keyword>
<feature type="region of interest" description="Disordered" evidence="24">
    <location>
        <begin position="210"/>
        <end position="261"/>
    </location>
</feature>
<evidence type="ECO:0000256" key="20">
    <source>
        <dbReference type="ARBA" id="ARBA00073797"/>
    </source>
</evidence>
<evidence type="ECO:0000256" key="4">
    <source>
        <dbReference type="ARBA" id="ARBA00022475"/>
    </source>
</evidence>
<dbReference type="STRING" id="379532.ENSPCOP00000025606"/>
<evidence type="ECO:0000256" key="18">
    <source>
        <dbReference type="ARBA" id="ARBA00054690"/>
    </source>
</evidence>
<dbReference type="GeneTree" id="ENSGT00940000162104"/>
<evidence type="ECO:0000256" key="5">
    <source>
        <dbReference type="ARBA" id="ARBA00022568"/>
    </source>
</evidence>
<dbReference type="Pfam" id="PF00801">
    <property type="entry name" value="PKD"/>
    <property type="match status" value="1"/>
</dbReference>
<keyword evidence="16" id="KW-0966">Cell projection</keyword>
<comment type="subcellular location">
    <subcellularLocation>
        <location evidence="1">Cell projection</location>
        <location evidence="1">Cilium membrane</location>
        <topology evidence="1">Multi-pass membrane protein</topology>
    </subcellularLocation>
</comment>
<sequence>MAKEGVKGISDDQERSLPAACSLCLPGQGPASAEDCGGLRLCCCSHSPPHGGAGVEVRASHVCFMSDEKHGCPPSASQGQEGDQESQDPSPSAAWEKNILKTASKGVLSVNGKTEASLDWDDVADRTPHAPSVTIPSVWSGSGPRSCHWWLCATGKADRAFFGLLQVQGTSSAAAPCSSKTEASCCVLGQLCGAEGMARQQLPGTVTMGNPTTAAGPAQTSTQQPPLWPISRFPTFPRSSHGLPPGASHTPSLSATRSGPKRLCPIIPRPPGAIPAQDHDNAMNRVICHFPETEAQAPPNLGFRVYVASAVALCLVIDFGDSSRVEMRVHDMSEATVVTAYHQYGTEGVFVLKAVIYYEFPGAEVELGPYYVEIGHEALSVFMNSSSVHEDEVLEFLGSHMNQKSTVVVHRFPSIPSHNVSFISQTRVGDSQAWLSVTVWYKMQSVSVYTNGTVFAADTDIVFAAVTKETAPLEFVWHFGEDPPVRTTSRSIKKRLSIPQWYRVTVKASSRLSSVVSKPHLIRVQKNIVANRLLSPSSALVNASVAFECRINFGTDVAYLWDFGDGTFTPGSSSISHVYRREGEFTVEVRAFNNVSTATLRKRLFIVRKPCQPPLVKNMGPGKVQVWRSQTVRLGVTFETAVLCDISQGLSYTWSLIDSEGSPVPLPAAVDTHRQTLVLPSHTLEYGNYTALAKVRIGGSAVHSNYCVGLEVRARAPVSVISEGTHLFVPRTASPPIVLRGTQSFDPDDPGATLRYHWGCTAASSPGRPCSDSSTPHRLDTRAPTISFAAKWLSDSYDQFLVTLTISSGGRNSSEAQVFLSTRPDSAFRFVHISWVNFKDTFVNWNEELSLQAACEDCGEKPNLSYSWDLFLVNATEKNRMEVPFCRAAGLLGSLGLGAILKLPEPSPLSTEPSPTHPDVTTTLFSRELSPKTLGRPALSVPGRTSAEPTAGAPRILATVDSEVPGEAPKEGPPDPEPGSQGEGSLMTSPSERSWPPTNTAPYLSDFEAYYSDIQEAIPSEGRQPGNKSSLPGSGPSLSAEEESPGEGDNLVGPSLPKDRAVPVLLIDWPKALVGRAVFQGYTSSGITEQTVTIKPYSLSSGETYVLQVSVASEHSLLGKAQLYLTVNRAPGDVACQVQPHRGLEAHTVFGVFCMSGKPDFHYEFGYQIGNTSKHTLYRGRDAQYYFSLPAGDPSDNYKVLVSTEITDGKGSKVQPCAVVVTVLPRYRGSDCLDEDLYNSSLKSLSILQLMGSYTEMRNYITMTTGILSRLSKEDGTASCGQWSRIQDELISSVCKLAFADQEEMTDSVLMLRNLITFSNKFSGRCVADRGLRLELVLLMSRVWDISKEEKLQSEGYLREEAIIVISDLLLGCLSLTHVSTGQMEFQTLLHQNLQSSVQSLGSVQVHLPGDLAGHSPAGAETQSSCYISQLILFKKSPYPGGRAPGQMGGVVRLALYNCSSRRPIGRQWLRKPLTLEFEEEDNPDHRRNKTTFVLLRNKVNFHQFIGLSENPQESLQIEIEFSKPITRAFPVMLLVRFSEKPTPSDFLVKQIYFWDEQIVQMYIPAVSWKDANIGYLSLLDADYDRKAPNKYLAKAVNYTVHFQWIRCLFWDKREWKSGSFSPQPGASPEKVNCSYDRLATAFSVLRRRPNASFEVSDISKLQSHTENLLPSIFIVVFMVLYGFLVAKSRQVDRYEMKKTGYIFLQEAPRPGRELYAVVIDTGFRAPARLTSKVYIVLCGENGLSETKELYCPEKPLFERNSRHTFILSAPDRLGPLRRIRLWHDSRGPSPDWFLSHVMVKALHTGQGWFFPGQCWLAASRHDGRVERELTCLQGGLGFWKLFCCKFIEYLEDFHVWLSAYSRPSPSRYLHTPRLAVSFSLLCVYACLAALVTAGGQEQLLLAVGPAGVALGSFRVGLLCALLASPGAQLLSLLFRLSKEAPGPSQAEPGRPLGGAHTEATPGPNSRRRTPDAQEPRKHPASAVLSGDTWRKAVSGDSAACPAPELEARGTAHGGTAVSRESHHCLPRSQAPRSGLEGLAPPAGAHLPWSDSAALAVCGMASLACGLGTGFLGYRFGPAQCVQWLHLLFLSVVCCVFVTQPLMICLMALGFAWKRKDDNHFFTESLCEATRNLDVELEEHSRTCLPLSSSCAVPGCASEVEKVVAARQRARHLRWARPPSMAQLKVTRERMRRESRMQAALRDISMHILMLLLLLCIIYGRFSRDEYSLNQAIRKEFTRNDRNSLGGLRSMADWWDWSLTTLLDGLYPGGASVASRPGAQPGALGGKCYLIGSSVIKQLKVSPSSLCKPHRAFSVLIEDSLPACSPEVGGPGNPHLIDPEKQNVTPGGPRGCGAREDCVLRLGRTRPEAHAALAGLRASRWIDRSTSAVSVHFTLYNPPTQLFTSVSLSVEILPMGGLVPSSLVESFSIFCRDSALRYHLMLPELVFLVLNLVHFCFQLYGMMEKGVLNYWRKPRNWLELSVVGVSLAYYAASGYLATLAGDVTDQFHRGLSQVFMDLTFMASWNQRVRWLQGILLFLLMLKCVHLPAIQETMVSCTSVMRCSLPRAFAPVLAGALTLAAHSHLRQLLLSTWALPSSTFADAFPGLLFRFPGGSPKDLFLGLSKSDRRAMACYCVALCAVTAALCSGMLRGSLMTLTQRRKSFQSKCLVRLKDVTAYTWGKALTFSGLEMPKLEETEMVENHSSDIKDSQ</sequence>
<keyword evidence="5" id="KW-0109">Calcium transport</keyword>
<evidence type="ECO:0000256" key="10">
    <source>
        <dbReference type="ARBA" id="ARBA00022989"/>
    </source>
</evidence>
<comment type="function">
    <text evidence="18">Component of a calcium-permeant ion channel formed by PKD1L2 and PKD1L1 in primary cilia, where it controls cilium calcium concentration, without affecting cytoplasmic calcium concentration, and regulates sonic hedgehog/SHH signaling and GLI2 transcription. The PKD1L1:PKD2L1 channel complex is mechanosensitive only at high pressures and is highly temperature sensitive. Also involved in left/right axis specification downstream of nodal flow by forming a complex with PKD2 in cilia to facilitate flow detection in left/right patterning. May function as a G-protein-coupled receptor.</text>
</comment>
<dbReference type="Gene3D" id="2.60.40.10">
    <property type="entry name" value="Immunoglobulins"/>
    <property type="match status" value="1"/>
</dbReference>
<comment type="subunit">
    <text evidence="19">Heterodimer. Interacts with PKD2 to form a calcium channel. Interacts with PKD2L1; to form ciliary calcium channel. May interact with GNA12, GNAS, GNAI1 and GNAI2.</text>
</comment>
<evidence type="ECO:0000256" key="9">
    <source>
        <dbReference type="ARBA" id="ARBA00022837"/>
    </source>
</evidence>
<dbReference type="CDD" id="cd01752">
    <property type="entry name" value="PLAT_polycystin"/>
    <property type="match status" value="1"/>
</dbReference>
<dbReference type="SUPFAM" id="SSF49299">
    <property type="entry name" value="PKD domain"/>
    <property type="match status" value="1"/>
</dbReference>
<dbReference type="FunFam" id="2.60.40.10:FF:000825">
    <property type="entry name" value="Polycystin 1, transient receptor potential channel interacting"/>
    <property type="match status" value="1"/>
</dbReference>
<dbReference type="CDD" id="cd00146">
    <property type="entry name" value="PKD"/>
    <property type="match status" value="1"/>
</dbReference>
<evidence type="ECO:0000256" key="1">
    <source>
        <dbReference type="ARBA" id="ARBA00004272"/>
    </source>
</evidence>
<dbReference type="InterPro" id="IPR035986">
    <property type="entry name" value="PKD_dom_sf"/>
</dbReference>
<dbReference type="InterPro" id="IPR001024">
    <property type="entry name" value="PLAT/LH2_dom"/>
</dbReference>
<feature type="transmembrane region" description="Helical" evidence="25">
    <location>
        <begin position="2567"/>
        <end position="2584"/>
    </location>
</feature>
<feature type="transmembrane region" description="Helical" evidence="25">
    <location>
        <begin position="2053"/>
        <end position="2074"/>
    </location>
</feature>
<feature type="compositionally biased region" description="Low complexity" evidence="24">
    <location>
        <begin position="1029"/>
        <end position="1039"/>
    </location>
</feature>
<feature type="region of interest" description="Disordered" evidence="24">
    <location>
        <begin position="1942"/>
        <end position="1987"/>
    </location>
</feature>
<evidence type="ECO:0000256" key="14">
    <source>
        <dbReference type="ARBA" id="ARBA00023157"/>
    </source>
</evidence>
<evidence type="ECO:0000256" key="7">
    <source>
        <dbReference type="ARBA" id="ARBA00022692"/>
    </source>
</evidence>
<keyword evidence="15" id="KW-0325">Glycoprotein</keyword>
<comment type="caution">
    <text evidence="23">Lacks conserved residue(s) required for the propagation of feature annotation.</text>
</comment>
<keyword evidence="3" id="KW-0813">Transport</keyword>